<dbReference type="OrthoDB" id="2691759at2"/>
<evidence type="ECO:0000313" key="2">
    <source>
        <dbReference type="Proteomes" id="UP000321491"/>
    </source>
</evidence>
<accession>A0A511UZM1</accession>
<dbReference type="Proteomes" id="UP000321491">
    <property type="component" value="Unassembled WGS sequence"/>
</dbReference>
<comment type="caution">
    <text evidence="1">The sequence shown here is derived from an EMBL/GenBank/DDBJ whole genome shotgun (WGS) entry which is preliminary data.</text>
</comment>
<dbReference type="EMBL" id="BJXW01000011">
    <property type="protein sequence ID" value="GEN30913.1"/>
    <property type="molecule type" value="Genomic_DNA"/>
</dbReference>
<dbReference type="AlphaFoldDB" id="A0A511UZM1"/>
<dbReference type="RefSeq" id="WP_146936642.1">
    <property type="nucleotide sequence ID" value="NZ_BJXW01000011.1"/>
</dbReference>
<organism evidence="1 2">
    <name type="scientific">Cerasibacillus quisquiliarum</name>
    <dbReference type="NCBI Taxonomy" id="227865"/>
    <lineage>
        <taxon>Bacteria</taxon>
        <taxon>Bacillati</taxon>
        <taxon>Bacillota</taxon>
        <taxon>Bacilli</taxon>
        <taxon>Bacillales</taxon>
        <taxon>Bacillaceae</taxon>
        <taxon>Cerasibacillus</taxon>
    </lineage>
</organism>
<sequence length="95" mass="11370">MTLLAVHPYVKIQRDVSSFKQIQREDMREIRLYTDRIETKYHTFAIQDVLDISYHAIGHKSGLLYLHTIRGIYSYHVYQTPQTFIDSFKAHRKNL</sequence>
<reference evidence="1 2" key="1">
    <citation type="submission" date="2019-07" db="EMBL/GenBank/DDBJ databases">
        <title>Whole genome shotgun sequence of Cerasibacillus quisquiliarum NBRC 102429.</title>
        <authorList>
            <person name="Hosoyama A."/>
            <person name="Uohara A."/>
            <person name="Ohji S."/>
            <person name="Ichikawa N."/>
        </authorList>
    </citation>
    <scope>NUCLEOTIDE SEQUENCE [LARGE SCALE GENOMIC DNA]</scope>
    <source>
        <strain evidence="1 2">NBRC 102429</strain>
    </source>
</reference>
<proteinExistence type="predicted"/>
<name>A0A511UZM1_9BACI</name>
<keyword evidence="2" id="KW-1185">Reference proteome</keyword>
<evidence type="ECO:0000313" key="1">
    <source>
        <dbReference type="EMBL" id="GEN30913.1"/>
    </source>
</evidence>
<protein>
    <submittedName>
        <fullName evidence="1">Uncharacterized protein</fullName>
    </submittedName>
</protein>
<gene>
    <name evidence="1" type="ORF">CQU01_11510</name>
</gene>